<dbReference type="Pfam" id="PF09924">
    <property type="entry name" value="LPG_synthase_C"/>
    <property type="match status" value="1"/>
</dbReference>
<dbReference type="PANTHER" id="PTHR41373:SF1">
    <property type="entry name" value="PHOSPHATIDYLGLYCEROL LYSYLTRANSFERASE C-TERMINAL DOMAIN-CONTAINING PROTEIN"/>
    <property type="match status" value="1"/>
</dbReference>
<name>A0A943ELN8_9FIRM</name>
<dbReference type="PROSITE" id="PS51186">
    <property type="entry name" value="GNAT"/>
    <property type="match status" value="1"/>
</dbReference>
<sequence>MQKLLLKDYDKIKKYLDDGNYEGYNSNFVTMMMWDHEYKIYYEIKDNFMIMLHTYMDEKFFAMPFCKEEYYQEAIEYMIEYTKINNFPFRIELAVQASVEIIKKIYGDKFLYLHNDANDDYIYTKSSLETLSGKKMQKRRNHYNAFIKENPNYIYKEIEDDDIDNVLQCLKKWDFSRQIEESVISEYVGIVYLLIHRHELNIKTGCIYINGRLEAFIIGSTLKHNTIQIHVEKANKEIRGLYVAICKFFLENNYPDYEFVNREEDMGLESLRKAKRNLRPVKMIEKYSIVINNQKICKANNHDLYNIIDLWRDSFSDENEMSTNFYFMNRYDLQNTYILKNNDTLVSMLQIVPYSIIINHQETLVYFILGVATNKNYQKQGMMKKLMEYVLSLPRFADCKIMLQAYHPEIYYSFGFTEKYFHKITKINNYMYKEGSLNSLKIIDETDYAKLLELYNCYCSDFNGYRKRDILYYKKYLIPRCIAYDEKIELFYEDTLAVGYVIYSKTKEEVKISEIIYLNQGYLDKMIGYFVKNNNVIYIETDMRAKVHGESRKICTMLTNFSLADYTSDDLYINECL</sequence>
<dbReference type="EMBL" id="JAGZCC010000001">
    <property type="protein sequence ID" value="MBS5587223.1"/>
    <property type="molecule type" value="Genomic_DNA"/>
</dbReference>
<keyword evidence="2" id="KW-0808">Transferase</keyword>
<dbReference type="Gene3D" id="3.40.630.30">
    <property type="match status" value="3"/>
</dbReference>
<dbReference type="InterPro" id="IPR016732">
    <property type="entry name" value="UCP018688"/>
</dbReference>
<dbReference type="GO" id="GO:0016747">
    <property type="term" value="F:acyltransferase activity, transferring groups other than amino-acyl groups"/>
    <property type="evidence" value="ECO:0007669"/>
    <property type="project" value="InterPro"/>
</dbReference>
<dbReference type="PANTHER" id="PTHR41373">
    <property type="entry name" value="DUF2156 DOMAIN-CONTAINING PROTEIN"/>
    <property type="match status" value="1"/>
</dbReference>
<dbReference type="InterPro" id="IPR016181">
    <property type="entry name" value="Acyl_CoA_acyltransferase"/>
</dbReference>
<dbReference type="EC" id="2.3.1.-" evidence="2"/>
<organism evidence="2 3">
    <name type="scientific">Thomasclavelia spiroformis</name>
    <dbReference type="NCBI Taxonomy" id="29348"/>
    <lineage>
        <taxon>Bacteria</taxon>
        <taxon>Bacillati</taxon>
        <taxon>Bacillota</taxon>
        <taxon>Erysipelotrichia</taxon>
        <taxon>Erysipelotrichales</taxon>
        <taxon>Coprobacillaceae</taxon>
        <taxon>Thomasclavelia</taxon>
    </lineage>
</organism>
<dbReference type="Proteomes" id="UP000751224">
    <property type="component" value="Unassembled WGS sequence"/>
</dbReference>
<dbReference type="SUPFAM" id="SSF55729">
    <property type="entry name" value="Acyl-CoA N-acyltransferases (Nat)"/>
    <property type="match status" value="3"/>
</dbReference>
<proteinExistence type="predicted"/>
<feature type="domain" description="N-acetyltransferase" evidence="1">
    <location>
        <begin position="294"/>
        <end position="436"/>
    </location>
</feature>
<reference evidence="2" key="1">
    <citation type="submission" date="2021-02" db="EMBL/GenBank/DDBJ databases">
        <title>Infant gut strain persistence is associated with maternal origin, phylogeny, and functional potential including surface adhesion and iron acquisition.</title>
        <authorList>
            <person name="Lou Y.C."/>
        </authorList>
    </citation>
    <scope>NUCLEOTIDE SEQUENCE</scope>
    <source>
        <strain evidence="2">L3_108_000G1_dasL3_108_000G1_metabat.metabat.11</strain>
    </source>
</reference>
<evidence type="ECO:0000313" key="2">
    <source>
        <dbReference type="EMBL" id="MBS5587223.1"/>
    </source>
</evidence>
<dbReference type="InterPro" id="IPR000182">
    <property type="entry name" value="GNAT_dom"/>
</dbReference>
<dbReference type="RefSeq" id="WP_303885477.1">
    <property type="nucleotide sequence ID" value="NZ_JAGZCC010000001.1"/>
</dbReference>
<dbReference type="Pfam" id="PF13527">
    <property type="entry name" value="Acetyltransf_9"/>
    <property type="match status" value="1"/>
</dbReference>
<dbReference type="AlphaFoldDB" id="A0A943ELN8"/>
<protein>
    <submittedName>
        <fullName evidence="2">GNAT family N-acetyltransferase</fullName>
        <ecNumber evidence="2">2.3.1.-</ecNumber>
    </submittedName>
</protein>
<comment type="caution">
    <text evidence="2">The sequence shown here is derived from an EMBL/GenBank/DDBJ whole genome shotgun (WGS) entry which is preliminary data.</text>
</comment>
<evidence type="ECO:0000259" key="1">
    <source>
        <dbReference type="PROSITE" id="PS51186"/>
    </source>
</evidence>
<dbReference type="InterPro" id="IPR024320">
    <property type="entry name" value="LPG_synthase_C"/>
</dbReference>
<gene>
    <name evidence="2" type="ORF">KHX14_00180</name>
</gene>
<keyword evidence="2" id="KW-0012">Acyltransferase</keyword>
<accession>A0A943ELN8</accession>
<evidence type="ECO:0000313" key="3">
    <source>
        <dbReference type="Proteomes" id="UP000751224"/>
    </source>
</evidence>